<feature type="region of interest" description="Disordered" evidence="1">
    <location>
        <begin position="683"/>
        <end position="780"/>
    </location>
</feature>
<comment type="caution">
    <text evidence="3">The sequence shown here is derived from an EMBL/GenBank/DDBJ whole genome shotgun (WGS) entry which is preliminary data.</text>
</comment>
<name>A0ABN9SY85_9DINO</name>
<evidence type="ECO:0000313" key="3">
    <source>
        <dbReference type="EMBL" id="CAK0837510.1"/>
    </source>
</evidence>
<dbReference type="Proteomes" id="UP001189429">
    <property type="component" value="Unassembled WGS sequence"/>
</dbReference>
<dbReference type="InterPro" id="IPR013103">
    <property type="entry name" value="RVT_2"/>
</dbReference>
<feature type="compositionally biased region" description="Polar residues" evidence="1">
    <location>
        <begin position="763"/>
        <end position="780"/>
    </location>
</feature>
<accession>A0ABN9SY85</accession>
<keyword evidence="4" id="KW-1185">Reference proteome</keyword>
<feature type="non-terminal residue" evidence="3">
    <location>
        <position position="1"/>
    </location>
</feature>
<sequence>AEVQLKNLSPAERQLFVESDAKEWSAMTATGAARVLSPDESPLARRRHPDRILSSRMVRRFKPSEGVGSMPTAKSRWRVHGHQDPGGESLQVYAPTPQSETIMVALQVIAAIGWELGIADAKNAFCQSNRLDRPKGAFYVEACAGLNLPPETLIELVAPVCGLNDAPLLWHRTLAGYLEELGFVRSLLEPCLWLQRSASGKLQALILIEVDDLIVSGDKVVLAALKESLFARFKFGKWEVGEADYAGRHVKQVGSKITVDQEKYIREQLSSIVIPKDRRSKPEELLTSSEIASYRATVAQIQWLARESRPDLAGSASLLAAALPSPSIEEALMANKVVKFLRAFASQYITIWNLDPLSTAFVTASDAGGPGSARRGGAQAGWLVFAADAAIPQNHRARELKPQELQALSRVCSGALGGPNRPRDAGCEASREELRSYCMALSAATSEGTRRGGHPADYAPPAPALPPAFHAAAQQIDGEPCLLRARPHALSPPYLEELSYSGRWASPLAGTPRDEEADPSPWAVDALPPEGFPQGPWPALGCRDEATGRGARAEAKLHPRIVNKVARAVPQPRAAAPPARDPRRAEPAASALHPLAPVAAQGVPMRSISEFPISVAAEHYQVPPDRALYPHPFGEVSPWDGQQFRCSVKNSFLHFSDGHQHQDRRVHGHREGGLLAALQLGSEPLPGRAHGRLAQAQPRAPHRAGAAGDPPTGTRSTPSCGHSTLTGARPGACRRSRRGCSPRTPREITSPPAGPWRQPWQPRASSEPQSEPRSGSRFGSLNSDCRGEVLQYRLLSSVGLAVLARIGLPALACLHSRWGAGRAARCQGVLLAASRQLRATRSQGKPIRTCTA</sequence>
<dbReference type="EMBL" id="CAUYUJ010014160">
    <property type="protein sequence ID" value="CAK0837510.1"/>
    <property type="molecule type" value="Genomic_DNA"/>
</dbReference>
<feature type="compositionally biased region" description="Polar residues" evidence="1">
    <location>
        <begin position="713"/>
        <end position="726"/>
    </location>
</feature>
<evidence type="ECO:0000259" key="2">
    <source>
        <dbReference type="Pfam" id="PF07727"/>
    </source>
</evidence>
<gene>
    <name evidence="3" type="ORF">PCOR1329_LOCUS33687</name>
</gene>
<protein>
    <recommendedName>
        <fullName evidence="2">Reverse transcriptase Ty1/copia-type domain-containing protein</fullName>
    </recommendedName>
</protein>
<organism evidence="3 4">
    <name type="scientific">Prorocentrum cordatum</name>
    <dbReference type="NCBI Taxonomy" id="2364126"/>
    <lineage>
        <taxon>Eukaryota</taxon>
        <taxon>Sar</taxon>
        <taxon>Alveolata</taxon>
        <taxon>Dinophyceae</taxon>
        <taxon>Prorocentrales</taxon>
        <taxon>Prorocentraceae</taxon>
        <taxon>Prorocentrum</taxon>
    </lineage>
</organism>
<reference evidence="3" key="1">
    <citation type="submission" date="2023-10" db="EMBL/GenBank/DDBJ databases">
        <authorList>
            <person name="Chen Y."/>
            <person name="Shah S."/>
            <person name="Dougan E. K."/>
            <person name="Thang M."/>
            <person name="Chan C."/>
        </authorList>
    </citation>
    <scope>NUCLEOTIDE SEQUENCE [LARGE SCALE GENOMIC DNA]</scope>
</reference>
<feature type="region of interest" description="Disordered" evidence="1">
    <location>
        <begin position="63"/>
        <end position="90"/>
    </location>
</feature>
<evidence type="ECO:0000313" key="4">
    <source>
        <dbReference type="Proteomes" id="UP001189429"/>
    </source>
</evidence>
<dbReference type="Pfam" id="PF07727">
    <property type="entry name" value="RVT_2"/>
    <property type="match status" value="1"/>
</dbReference>
<feature type="domain" description="Reverse transcriptase Ty1/copia-type" evidence="2">
    <location>
        <begin position="73"/>
        <end position="268"/>
    </location>
</feature>
<evidence type="ECO:0000256" key="1">
    <source>
        <dbReference type="SAM" id="MobiDB-lite"/>
    </source>
</evidence>
<proteinExistence type="predicted"/>